<dbReference type="PANTHER" id="PTHR28620:SF1">
    <property type="entry name" value="CENP-V_GFA DOMAIN-CONTAINING PROTEIN"/>
    <property type="match status" value="1"/>
</dbReference>
<dbReference type="EMBL" id="CAJVCH010040171">
    <property type="protein sequence ID" value="CAG7716655.1"/>
    <property type="molecule type" value="Genomic_DNA"/>
</dbReference>
<evidence type="ECO:0000313" key="3">
    <source>
        <dbReference type="Proteomes" id="UP000708208"/>
    </source>
</evidence>
<organism evidence="2 3">
    <name type="scientific">Allacma fusca</name>
    <dbReference type="NCBI Taxonomy" id="39272"/>
    <lineage>
        <taxon>Eukaryota</taxon>
        <taxon>Metazoa</taxon>
        <taxon>Ecdysozoa</taxon>
        <taxon>Arthropoda</taxon>
        <taxon>Hexapoda</taxon>
        <taxon>Collembola</taxon>
        <taxon>Symphypleona</taxon>
        <taxon>Sminthuridae</taxon>
        <taxon>Allacma</taxon>
    </lineage>
</organism>
<dbReference type="PANTHER" id="PTHR28620">
    <property type="entry name" value="CENTROMERE PROTEIN V"/>
    <property type="match status" value="1"/>
</dbReference>
<dbReference type="Pfam" id="PF04828">
    <property type="entry name" value="GFA"/>
    <property type="match status" value="1"/>
</dbReference>
<dbReference type="PROSITE" id="PS51891">
    <property type="entry name" value="CENP_V_GFA"/>
    <property type="match status" value="1"/>
</dbReference>
<evidence type="ECO:0000313" key="2">
    <source>
        <dbReference type="EMBL" id="CAG7716655.1"/>
    </source>
</evidence>
<gene>
    <name evidence="2" type="ORF">AFUS01_LOCUS6153</name>
</gene>
<dbReference type="OrthoDB" id="2993351at2759"/>
<dbReference type="Proteomes" id="UP000708208">
    <property type="component" value="Unassembled WGS sequence"/>
</dbReference>
<dbReference type="AlphaFoldDB" id="A0A8J2NW58"/>
<dbReference type="GO" id="GO:0016846">
    <property type="term" value="F:carbon-sulfur lyase activity"/>
    <property type="evidence" value="ECO:0007669"/>
    <property type="project" value="InterPro"/>
</dbReference>
<reference evidence="2" key="1">
    <citation type="submission" date="2021-06" db="EMBL/GenBank/DDBJ databases">
        <authorList>
            <person name="Hodson N. C."/>
            <person name="Mongue J. A."/>
            <person name="Jaron S. K."/>
        </authorList>
    </citation>
    <scope>NUCLEOTIDE SEQUENCE</scope>
</reference>
<protein>
    <recommendedName>
        <fullName evidence="1">CENP-V/GFA domain-containing protein</fullName>
    </recommendedName>
</protein>
<sequence>MAEMTRYQGSCHCGSVKFEVYAPKHLKVIDCNCSICVKKQNRHFIVPSTDFKLVAGHTTLTTYTFNTHQARHMFCSKCGVQCFYIPRSNPDGYGIMPHCLDSPQPSKVSVEKFNGEKWEEAMAKASLRDRSNSHETCIESSVLVKVTGFWMRKFKKALEIKSTSLFCVCKRNELLKCTYVPVCKVQVNIVLMITDAQFFAEVGPKAKSCRVVSYIRSSPGSV</sequence>
<accession>A0A8J2NW58</accession>
<dbReference type="InterPro" id="IPR052355">
    <property type="entry name" value="CENP-V-like"/>
</dbReference>
<name>A0A8J2NW58_9HEXA</name>
<dbReference type="InterPro" id="IPR006913">
    <property type="entry name" value="CENP-V/GFA"/>
</dbReference>
<proteinExistence type="predicted"/>
<feature type="domain" description="CENP-V/GFA" evidence="1">
    <location>
        <begin position="7"/>
        <end position="119"/>
    </location>
</feature>
<keyword evidence="3" id="KW-1185">Reference proteome</keyword>
<comment type="caution">
    <text evidence="2">The sequence shown here is derived from an EMBL/GenBank/DDBJ whole genome shotgun (WGS) entry which is preliminary data.</text>
</comment>
<evidence type="ECO:0000259" key="1">
    <source>
        <dbReference type="PROSITE" id="PS51891"/>
    </source>
</evidence>